<evidence type="ECO:0000256" key="7">
    <source>
        <dbReference type="ARBA" id="ARBA00048768"/>
    </source>
</evidence>
<keyword evidence="10" id="KW-1185">Reference proteome</keyword>
<dbReference type="RefSeq" id="WP_151972097.1">
    <property type="nucleotide sequence ID" value="NZ_AP019860.1"/>
</dbReference>
<dbReference type="EMBL" id="AP019860">
    <property type="protein sequence ID" value="BBM88009.1"/>
    <property type="molecule type" value="Genomic_DNA"/>
</dbReference>
<protein>
    <recommendedName>
        <fullName evidence="4">Protein N-terminal glutamine amidohydrolase</fullName>
        <ecNumber evidence="3">3.5.1.122</ecNumber>
    </recommendedName>
    <alternativeName>
        <fullName evidence="6">Protein NH2-terminal glutamine deamidase</fullName>
    </alternativeName>
</protein>
<dbReference type="InterPro" id="IPR023128">
    <property type="entry name" value="Prot_N_Gln_amidohydro_ab_roll"/>
</dbReference>
<keyword evidence="5" id="KW-0378">Hydrolase</keyword>
<dbReference type="PANTHER" id="PTHR13035:SF0">
    <property type="entry name" value="PROTEIN N-TERMINAL GLUTAMINE AMIDOHYDROLASE"/>
    <property type="match status" value="1"/>
</dbReference>
<evidence type="ECO:0000256" key="5">
    <source>
        <dbReference type="ARBA" id="ARBA00022801"/>
    </source>
</evidence>
<gene>
    <name evidence="9" type="ORF">UABAM_06425</name>
</gene>
<comment type="subunit">
    <text evidence="2">Monomer.</text>
</comment>
<dbReference type="Pfam" id="PF09764">
    <property type="entry name" value="Nt_Gln_amidase"/>
    <property type="match status" value="1"/>
</dbReference>
<dbReference type="GO" id="GO:0008418">
    <property type="term" value="F:protein-N-terminal asparagine amidohydrolase activity"/>
    <property type="evidence" value="ECO:0007669"/>
    <property type="project" value="InterPro"/>
</dbReference>
<name>A0A5S9ITW5_UABAM</name>
<dbReference type="OrthoDB" id="823442at2"/>
<dbReference type="Proteomes" id="UP000326354">
    <property type="component" value="Chromosome"/>
</dbReference>
<reference evidence="9 10" key="1">
    <citation type="submission" date="2019-08" db="EMBL/GenBank/DDBJ databases">
        <title>Complete genome sequence of Candidatus Uab amorphum.</title>
        <authorList>
            <person name="Shiratori T."/>
            <person name="Suzuki S."/>
            <person name="Kakizawa Y."/>
            <person name="Ishida K."/>
        </authorList>
    </citation>
    <scope>NUCLEOTIDE SEQUENCE [LARGE SCALE GENOMIC DNA]</scope>
    <source>
        <strain evidence="9 10">SRT547</strain>
    </source>
</reference>
<dbReference type="AlphaFoldDB" id="A0A5S9ITW5"/>
<dbReference type="PANTHER" id="PTHR13035">
    <property type="entry name" value="PROTEIN N-TERMINAL GLUTAMINE AMIDOHYDROLASE"/>
    <property type="match status" value="1"/>
</dbReference>
<dbReference type="InterPro" id="IPR037132">
    <property type="entry name" value="N_Gln_amidohydro_ab_roll_sf"/>
</dbReference>
<accession>A0A5S9ITW5</accession>
<sequence>MRRFCKSNYKYQEFFCEENIWWLGKSLHEEGFALERQHVLIFSNAKQTTPLFCQGENLLVWDYHVVLYYEDLGIFDFNTLLPFPCEAERYFACTFPQLLPEDYRVYVRKVAMEEYHEHFCSDRSHMLDKDGTPVQPFPSWAAICHKRENVVLLKDYIDFSQNCSSIIATNEFVTRFVVD</sequence>
<evidence type="ECO:0000256" key="6">
    <source>
        <dbReference type="ARBA" id="ARBA00029677"/>
    </source>
</evidence>
<dbReference type="Gene3D" id="3.10.620.10">
    <property type="entry name" value="Protein N-terminal glutamine amidohydrolase, alpha beta roll"/>
    <property type="match status" value="1"/>
</dbReference>
<organism evidence="9 10">
    <name type="scientific">Uabimicrobium amorphum</name>
    <dbReference type="NCBI Taxonomy" id="2596890"/>
    <lineage>
        <taxon>Bacteria</taxon>
        <taxon>Pseudomonadati</taxon>
        <taxon>Planctomycetota</taxon>
        <taxon>Candidatus Uabimicrobiia</taxon>
        <taxon>Candidatus Uabimicrobiales</taxon>
        <taxon>Candidatus Uabimicrobiaceae</taxon>
        <taxon>Candidatus Uabimicrobium</taxon>
    </lineage>
</organism>
<evidence type="ECO:0000256" key="4">
    <source>
        <dbReference type="ARBA" id="ARBA00021247"/>
    </source>
</evidence>
<evidence type="ECO:0000313" key="10">
    <source>
        <dbReference type="Proteomes" id="UP000326354"/>
    </source>
</evidence>
<proteinExistence type="inferred from homology"/>
<evidence type="ECO:0000313" key="9">
    <source>
        <dbReference type="EMBL" id="BBM88009.1"/>
    </source>
</evidence>
<dbReference type="GO" id="GO:0070773">
    <property type="term" value="F:protein-N-terminal glutamine amidohydrolase activity"/>
    <property type="evidence" value="ECO:0007669"/>
    <property type="project" value="UniProtKB-EC"/>
</dbReference>
<evidence type="ECO:0000256" key="3">
    <source>
        <dbReference type="ARBA" id="ARBA00012718"/>
    </source>
</evidence>
<evidence type="ECO:0000256" key="2">
    <source>
        <dbReference type="ARBA" id="ARBA00011245"/>
    </source>
</evidence>
<dbReference type="InterPro" id="IPR039733">
    <property type="entry name" value="NTAQ1"/>
</dbReference>
<dbReference type="EC" id="3.5.1.122" evidence="3"/>
<comment type="catalytic activity">
    <reaction evidence="7">
        <text>N-terminal L-glutaminyl-[protein] + H2O = N-terminal L-glutamyl-[protein] + NH4(+)</text>
        <dbReference type="Rhea" id="RHEA:50680"/>
        <dbReference type="Rhea" id="RHEA-COMP:12668"/>
        <dbReference type="Rhea" id="RHEA-COMP:12777"/>
        <dbReference type="ChEBI" id="CHEBI:15377"/>
        <dbReference type="ChEBI" id="CHEBI:28938"/>
        <dbReference type="ChEBI" id="CHEBI:64721"/>
        <dbReference type="ChEBI" id="CHEBI:64722"/>
        <dbReference type="EC" id="3.5.1.122"/>
    </reaction>
</comment>
<feature type="domain" description="Protein N-terminal glutamine amidohydrolase alpha beta roll" evidence="8">
    <location>
        <begin position="11"/>
        <end position="174"/>
    </location>
</feature>
<dbReference type="GO" id="GO:0005829">
    <property type="term" value="C:cytosol"/>
    <property type="evidence" value="ECO:0007669"/>
    <property type="project" value="TreeGrafter"/>
</dbReference>
<evidence type="ECO:0000256" key="1">
    <source>
        <dbReference type="ARBA" id="ARBA00008985"/>
    </source>
</evidence>
<evidence type="ECO:0000259" key="8">
    <source>
        <dbReference type="Pfam" id="PF09764"/>
    </source>
</evidence>
<dbReference type="KEGG" id="uam:UABAM_06425"/>
<comment type="similarity">
    <text evidence="1">Belongs to the NTAQ1 family.</text>
</comment>